<reference evidence="2" key="2">
    <citation type="submission" date="2021-10" db="EMBL/GenBank/DDBJ databases">
        <title>Phylogenomics reveals ancestral predisposition of the termite-cultivated fungus Termitomyces towards a domesticated lifestyle.</title>
        <authorList>
            <person name="Auxier B."/>
            <person name="Grum-Grzhimaylo A."/>
            <person name="Cardenas M.E."/>
            <person name="Lodge J.D."/>
            <person name="Laessoe T."/>
            <person name="Pedersen O."/>
            <person name="Smith M.E."/>
            <person name="Kuyper T.W."/>
            <person name="Franco-Molano E.A."/>
            <person name="Baroni T.J."/>
            <person name="Aanen D.K."/>
        </authorList>
    </citation>
    <scope>NUCLEOTIDE SEQUENCE</scope>
    <source>
        <strain evidence="2">D49</strain>
    </source>
</reference>
<organism evidence="2 3">
    <name type="scientific">Sphagnurus paluster</name>
    <dbReference type="NCBI Taxonomy" id="117069"/>
    <lineage>
        <taxon>Eukaryota</taxon>
        <taxon>Fungi</taxon>
        <taxon>Dikarya</taxon>
        <taxon>Basidiomycota</taxon>
        <taxon>Agaricomycotina</taxon>
        <taxon>Agaricomycetes</taxon>
        <taxon>Agaricomycetidae</taxon>
        <taxon>Agaricales</taxon>
        <taxon>Tricholomatineae</taxon>
        <taxon>Lyophyllaceae</taxon>
        <taxon>Sphagnurus</taxon>
    </lineage>
</organism>
<evidence type="ECO:0000313" key="2">
    <source>
        <dbReference type="EMBL" id="KAG5633118.1"/>
    </source>
</evidence>
<feature type="region of interest" description="Disordered" evidence="1">
    <location>
        <begin position="74"/>
        <end position="140"/>
    </location>
</feature>
<name>A0A9P7K1K8_9AGAR</name>
<sequence>MDATSFRHIDVVDGILQTHAPGSLGKLTLFVDRDMMMRYNWGLGVGYTYTVAKAGHPTPTTYTDMEEEVLCNSDPSELIGSRSNQNLEPSLSGSIKDNTGSADKWSEHSFSSNSDNKGNSDKYSDGEAEALVDMYGEQWE</sequence>
<evidence type="ECO:0000256" key="1">
    <source>
        <dbReference type="SAM" id="MobiDB-lite"/>
    </source>
</evidence>
<dbReference type="AlphaFoldDB" id="A0A9P7K1K8"/>
<gene>
    <name evidence="2" type="ORF">H0H81_010883</name>
</gene>
<dbReference type="OrthoDB" id="3267098at2759"/>
<keyword evidence="3" id="KW-1185">Reference proteome</keyword>
<reference evidence="2" key="1">
    <citation type="submission" date="2021-02" db="EMBL/GenBank/DDBJ databases">
        <authorList>
            <person name="Nieuwenhuis M."/>
            <person name="Van De Peppel L.J.J."/>
        </authorList>
    </citation>
    <scope>NUCLEOTIDE SEQUENCE</scope>
    <source>
        <strain evidence="2">D49</strain>
    </source>
</reference>
<dbReference type="EMBL" id="JABCKI010009228">
    <property type="protein sequence ID" value="KAG5633118.1"/>
    <property type="molecule type" value="Genomic_DNA"/>
</dbReference>
<feature type="compositionally biased region" description="Polar residues" evidence="1">
    <location>
        <begin position="81"/>
        <end position="101"/>
    </location>
</feature>
<dbReference type="Proteomes" id="UP000717328">
    <property type="component" value="Unassembled WGS sequence"/>
</dbReference>
<evidence type="ECO:0000313" key="3">
    <source>
        <dbReference type="Proteomes" id="UP000717328"/>
    </source>
</evidence>
<protein>
    <submittedName>
        <fullName evidence="2">Uncharacterized protein</fullName>
    </submittedName>
</protein>
<comment type="caution">
    <text evidence="2">The sequence shown here is derived from an EMBL/GenBank/DDBJ whole genome shotgun (WGS) entry which is preliminary data.</text>
</comment>
<proteinExistence type="predicted"/>
<accession>A0A9P7K1K8</accession>